<accession>A0ABM7RHH8</accession>
<sequence length="69" mass="7092">MALGGGQAEAVKQLAMADERKLRKGIGKTGPGGLDPLTDGRLCDTVERIEAAFPAVSFAVVPSIAPVNE</sequence>
<protein>
    <submittedName>
        <fullName evidence="1">Uncharacterized protein</fullName>
    </submittedName>
</protein>
<evidence type="ECO:0000313" key="2">
    <source>
        <dbReference type="Proteomes" id="UP001374893"/>
    </source>
</evidence>
<name>A0ABM7RHH8_9BACT</name>
<proteinExistence type="predicted"/>
<keyword evidence="2" id="KW-1185">Reference proteome</keyword>
<organism evidence="1 2">
    <name type="scientific">Haloferula helveola</name>
    <dbReference type="NCBI Taxonomy" id="490095"/>
    <lineage>
        <taxon>Bacteria</taxon>
        <taxon>Pseudomonadati</taxon>
        <taxon>Verrucomicrobiota</taxon>
        <taxon>Verrucomicrobiia</taxon>
        <taxon>Verrucomicrobiales</taxon>
        <taxon>Verrucomicrobiaceae</taxon>
        <taxon>Haloferula</taxon>
    </lineage>
</organism>
<reference evidence="1 2" key="1">
    <citation type="submission" date="2021-06" db="EMBL/GenBank/DDBJ databases">
        <title>Complete genome of Haloferula helveola possessing various polysaccharide degrading enzymes.</title>
        <authorList>
            <person name="Takami H."/>
            <person name="Huang C."/>
            <person name="Hamasaki K."/>
        </authorList>
    </citation>
    <scope>NUCLEOTIDE SEQUENCE [LARGE SCALE GENOMIC DNA]</scope>
    <source>
        <strain evidence="1 2">CN-1</strain>
    </source>
</reference>
<dbReference type="Proteomes" id="UP001374893">
    <property type="component" value="Chromosome"/>
</dbReference>
<evidence type="ECO:0000313" key="1">
    <source>
        <dbReference type="EMBL" id="BCX48990.1"/>
    </source>
</evidence>
<dbReference type="EMBL" id="AP024702">
    <property type="protein sequence ID" value="BCX48990.1"/>
    <property type="molecule type" value="Genomic_DNA"/>
</dbReference>
<gene>
    <name evidence="1" type="ORF">HAHE_28980</name>
</gene>